<dbReference type="AlphaFoldDB" id="A0A6A3TAU3"/>
<proteinExistence type="predicted"/>
<evidence type="ECO:0000313" key="2">
    <source>
        <dbReference type="Proteomes" id="UP000440732"/>
    </source>
</evidence>
<dbReference type="Proteomes" id="UP000440732">
    <property type="component" value="Unassembled WGS sequence"/>
</dbReference>
<gene>
    <name evidence="1" type="ORF">PF006_g15116</name>
</gene>
<protein>
    <submittedName>
        <fullName evidence="1">Uncharacterized protein</fullName>
    </submittedName>
</protein>
<accession>A0A6A3TAU3</accession>
<organism evidence="1 2">
    <name type="scientific">Phytophthora fragariae</name>
    <dbReference type="NCBI Taxonomy" id="53985"/>
    <lineage>
        <taxon>Eukaryota</taxon>
        <taxon>Sar</taxon>
        <taxon>Stramenopiles</taxon>
        <taxon>Oomycota</taxon>
        <taxon>Peronosporomycetes</taxon>
        <taxon>Peronosporales</taxon>
        <taxon>Peronosporaceae</taxon>
        <taxon>Phytophthora</taxon>
    </lineage>
</organism>
<reference evidence="1 2" key="1">
    <citation type="submission" date="2018-08" db="EMBL/GenBank/DDBJ databases">
        <title>Genomic investigation of the strawberry pathogen Phytophthora fragariae indicates pathogenicity is determined by transcriptional variation in three key races.</title>
        <authorList>
            <person name="Adams T.M."/>
            <person name="Armitage A.D."/>
            <person name="Sobczyk M.K."/>
            <person name="Bates H.J."/>
            <person name="Dunwell J.M."/>
            <person name="Nellist C.F."/>
            <person name="Harrison R.J."/>
        </authorList>
    </citation>
    <scope>NUCLEOTIDE SEQUENCE [LARGE SCALE GENOMIC DNA]</scope>
    <source>
        <strain evidence="1 2">NOV-5</strain>
    </source>
</reference>
<evidence type="ECO:0000313" key="1">
    <source>
        <dbReference type="EMBL" id="KAE9133105.1"/>
    </source>
</evidence>
<dbReference type="EMBL" id="QXGA01000982">
    <property type="protein sequence ID" value="KAE9133105.1"/>
    <property type="molecule type" value="Genomic_DNA"/>
</dbReference>
<name>A0A6A3TAU3_9STRA</name>
<comment type="caution">
    <text evidence="1">The sequence shown here is derived from an EMBL/GenBank/DDBJ whole genome shotgun (WGS) entry which is preliminary data.</text>
</comment>
<sequence length="109" mass="11708">MAFHAAIVALISRRRFSFAVPPEDALAPRSCSDAVRGRVRSGGSALHAVQGHVRPEKLQLTPCEDALAPVKLQLAPYEDALTTELHLTLTKDALAPEGLLTKDAIAKKE</sequence>